<organism evidence="6 7">
    <name type="scientific">Actinocatenispora rupis</name>
    <dbReference type="NCBI Taxonomy" id="519421"/>
    <lineage>
        <taxon>Bacteria</taxon>
        <taxon>Bacillati</taxon>
        <taxon>Actinomycetota</taxon>
        <taxon>Actinomycetes</taxon>
        <taxon>Micromonosporales</taxon>
        <taxon>Micromonosporaceae</taxon>
        <taxon>Actinocatenispora</taxon>
    </lineage>
</organism>
<dbReference type="SUPFAM" id="SSF53850">
    <property type="entry name" value="Periplasmic binding protein-like II"/>
    <property type="match status" value="1"/>
</dbReference>
<accession>A0A8J3J7B5</accession>
<gene>
    <name evidence="6" type="ORF">Aru02nite_71790</name>
</gene>
<dbReference type="FunFam" id="1.10.10.10:FF:000001">
    <property type="entry name" value="LysR family transcriptional regulator"/>
    <property type="match status" value="1"/>
</dbReference>
<dbReference type="PRINTS" id="PR00039">
    <property type="entry name" value="HTHLYSR"/>
</dbReference>
<dbReference type="Pfam" id="PF00126">
    <property type="entry name" value="HTH_1"/>
    <property type="match status" value="1"/>
</dbReference>
<dbReference type="CDD" id="cd05466">
    <property type="entry name" value="PBP2_LTTR_substrate"/>
    <property type="match status" value="1"/>
</dbReference>
<keyword evidence="7" id="KW-1185">Reference proteome</keyword>
<name>A0A8J3J7B5_9ACTN</name>
<evidence type="ECO:0000313" key="7">
    <source>
        <dbReference type="Proteomes" id="UP000612808"/>
    </source>
</evidence>
<dbReference type="Pfam" id="PF03466">
    <property type="entry name" value="LysR_substrate"/>
    <property type="match status" value="1"/>
</dbReference>
<dbReference type="PANTHER" id="PTHR30346:SF29">
    <property type="entry name" value="LYSR SUBSTRATE-BINDING"/>
    <property type="match status" value="1"/>
</dbReference>
<dbReference type="InterPro" id="IPR036388">
    <property type="entry name" value="WH-like_DNA-bd_sf"/>
</dbReference>
<dbReference type="GO" id="GO:0032993">
    <property type="term" value="C:protein-DNA complex"/>
    <property type="evidence" value="ECO:0007669"/>
    <property type="project" value="TreeGrafter"/>
</dbReference>
<dbReference type="GO" id="GO:0003700">
    <property type="term" value="F:DNA-binding transcription factor activity"/>
    <property type="evidence" value="ECO:0007669"/>
    <property type="project" value="InterPro"/>
</dbReference>
<dbReference type="PROSITE" id="PS50931">
    <property type="entry name" value="HTH_LYSR"/>
    <property type="match status" value="1"/>
</dbReference>
<evidence type="ECO:0000256" key="4">
    <source>
        <dbReference type="ARBA" id="ARBA00023163"/>
    </source>
</evidence>
<evidence type="ECO:0000256" key="1">
    <source>
        <dbReference type="ARBA" id="ARBA00009437"/>
    </source>
</evidence>
<dbReference type="Gene3D" id="3.40.190.290">
    <property type="match status" value="1"/>
</dbReference>
<feature type="domain" description="HTH lysR-type" evidence="5">
    <location>
        <begin position="2"/>
        <end position="59"/>
    </location>
</feature>
<keyword evidence="4" id="KW-0804">Transcription</keyword>
<dbReference type="InterPro" id="IPR000847">
    <property type="entry name" value="LysR_HTH_N"/>
</dbReference>
<dbReference type="RefSeq" id="WP_203664966.1">
    <property type="nucleotide sequence ID" value="NZ_BAAAZM010000036.1"/>
</dbReference>
<dbReference type="InterPro" id="IPR005119">
    <property type="entry name" value="LysR_subst-bd"/>
</dbReference>
<sequence length="294" mass="31547">MITSRQLEYVQAVARHLHFTRAAGYLRIAQPALSQQITKLERQLGVALFERDRHRVALTPAGAALAEHADRVLADLVAIDEQLRAWSTGTRGLVRLGTARGLVGRLARVLAAFGDQYPDVDLELREMDTAAMVTELVDGRLDAATLAAPTADPRITARPLGSEPLVLIVAPDDPLASRDPVPVGDLDGRPFVLFGPGSAIRDLILATFAAADAAPQTRYLSREYATARTLVSAGLAAAVVPRSVAAEDGPPVAVRRLDPQPSWNPVLAWSARRRPAPALAAFLDFAEDGLRRGQ</sequence>
<comment type="similarity">
    <text evidence="1">Belongs to the LysR transcriptional regulatory family.</text>
</comment>
<protein>
    <submittedName>
        <fullName evidence="6">LysR family transcriptional regulator</fullName>
    </submittedName>
</protein>
<dbReference type="AlphaFoldDB" id="A0A8J3J7B5"/>
<dbReference type="EMBL" id="BOMB01000056">
    <property type="protein sequence ID" value="GID16290.1"/>
    <property type="molecule type" value="Genomic_DNA"/>
</dbReference>
<evidence type="ECO:0000313" key="6">
    <source>
        <dbReference type="EMBL" id="GID16290.1"/>
    </source>
</evidence>
<dbReference type="GO" id="GO:0003677">
    <property type="term" value="F:DNA binding"/>
    <property type="evidence" value="ECO:0007669"/>
    <property type="project" value="UniProtKB-KW"/>
</dbReference>
<dbReference type="PANTHER" id="PTHR30346">
    <property type="entry name" value="TRANSCRIPTIONAL DUAL REGULATOR HCAR-RELATED"/>
    <property type="match status" value="1"/>
</dbReference>
<evidence type="ECO:0000256" key="3">
    <source>
        <dbReference type="ARBA" id="ARBA00023125"/>
    </source>
</evidence>
<dbReference type="SUPFAM" id="SSF46785">
    <property type="entry name" value="Winged helix' DNA-binding domain"/>
    <property type="match status" value="1"/>
</dbReference>
<dbReference type="Gene3D" id="1.10.10.10">
    <property type="entry name" value="Winged helix-like DNA-binding domain superfamily/Winged helix DNA-binding domain"/>
    <property type="match status" value="1"/>
</dbReference>
<reference evidence="6" key="1">
    <citation type="submission" date="2021-01" db="EMBL/GenBank/DDBJ databases">
        <title>Whole genome shotgun sequence of Actinocatenispora rupis NBRC 107355.</title>
        <authorList>
            <person name="Komaki H."/>
            <person name="Tamura T."/>
        </authorList>
    </citation>
    <scope>NUCLEOTIDE SEQUENCE</scope>
    <source>
        <strain evidence="6">NBRC 107355</strain>
    </source>
</reference>
<proteinExistence type="inferred from homology"/>
<keyword evidence="3" id="KW-0238">DNA-binding</keyword>
<evidence type="ECO:0000256" key="2">
    <source>
        <dbReference type="ARBA" id="ARBA00023015"/>
    </source>
</evidence>
<keyword evidence="2" id="KW-0805">Transcription regulation</keyword>
<dbReference type="InterPro" id="IPR036390">
    <property type="entry name" value="WH_DNA-bd_sf"/>
</dbReference>
<comment type="caution">
    <text evidence="6">The sequence shown here is derived from an EMBL/GenBank/DDBJ whole genome shotgun (WGS) entry which is preliminary data.</text>
</comment>
<dbReference type="Proteomes" id="UP000612808">
    <property type="component" value="Unassembled WGS sequence"/>
</dbReference>
<evidence type="ECO:0000259" key="5">
    <source>
        <dbReference type="PROSITE" id="PS50931"/>
    </source>
</evidence>